<organism evidence="2">
    <name type="scientific">Tanacetum cinerariifolium</name>
    <name type="common">Dalmatian daisy</name>
    <name type="synonym">Chrysanthemum cinerariifolium</name>
    <dbReference type="NCBI Taxonomy" id="118510"/>
    <lineage>
        <taxon>Eukaryota</taxon>
        <taxon>Viridiplantae</taxon>
        <taxon>Streptophyta</taxon>
        <taxon>Embryophyta</taxon>
        <taxon>Tracheophyta</taxon>
        <taxon>Spermatophyta</taxon>
        <taxon>Magnoliopsida</taxon>
        <taxon>eudicotyledons</taxon>
        <taxon>Gunneridae</taxon>
        <taxon>Pentapetalae</taxon>
        <taxon>asterids</taxon>
        <taxon>campanulids</taxon>
        <taxon>Asterales</taxon>
        <taxon>Asteraceae</taxon>
        <taxon>Asteroideae</taxon>
        <taxon>Anthemideae</taxon>
        <taxon>Anthemidinae</taxon>
        <taxon>Tanacetum</taxon>
    </lineage>
</organism>
<reference evidence="2" key="1">
    <citation type="journal article" date="2019" name="Sci. Rep.">
        <title>Draft genome of Tanacetum cinerariifolium, the natural source of mosquito coil.</title>
        <authorList>
            <person name="Yamashiro T."/>
            <person name="Shiraishi A."/>
            <person name="Satake H."/>
            <person name="Nakayama K."/>
        </authorList>
    </citation>
    <scope>NUCLEOTIDE SEQUENCE</scope>
</reference>
<feature type="compositionally biased region" description="Basic and acidic residues" evidence="1">
    <location>
        <begin position="83"/>
        <end position="113"/>
    </location>
</feature>
<feature type="compositionally biased region" description="Basic residues" evidence="1">
    <location>
        <begin position="69"/>
        <end position="81"/>
    </location>
</feature>
<evidence type="ECO:0000313" key="2">
    <source>
        <dbReference type="EMBL" id="GEU59251.1"/>
    </source>
</evidence>
<name>A0A6L2LBX1_TANCI</name>
<dbReference type="AlphaFoldDB" id="A0A6L2LBX1"/>
<feature type="region of interest" description="Disordered" evidence="1">
    <location>
        <begin position="453"/>
        <end position="474"/>
    </location>
</feature>
<feature type="region of interest" description="Disordered" evidence="1">
    <location>
        <begin position="234"/>
        <end position="253"/>
    </location>
</feature>
<comment type="caution">
    <text evidence="2">The sequence shown here is derived from an EMBL/GenBank/DDBJ whole genome shotgun (WGS) entry which is preliminary data.</text>
</comment>
<sequence length="646" mass="72790">MIHKYDNKELTIHPTQVFSVLNWALKPNQPKGPPFIDHIKAICNIDVPVDFQALKTSLQTKKVPQGKKPGAKSRLRRKQSLKHTFESKTETSKSKTGQSDKETQSSLAKDKSPSHPSSSTLVVGEMHKEAQQAAGDPTSLGATSKEEVHPQLSSGTNLSVLIDKTKSARDGLKNAHIDLGTNEESKSNEILKKIKLEDLSDLIKDTRSAFFTPDTPQDGHIIVLDESEEVETKKDKETHATSHDVHLLQSQKDKLEQQKAKSEAKVTSLKGMKIKIPEDLNNIPTKLETFTSIVSSLMSQVVELKILKWELPAKFLALPSQILLVQAKLQTLDTLPCLLNKVANTLARRRLLGSVPETFSLSKIRKYLYFSLCSGSETKEGLCKELQFSLVDNSKLNVVYLLNRRLKHIVSLLEVIRWLFEEIHVTWAQLEKKRTRPRLYTNYLEENLTNHGDGIANHKRRSKDHSRDGVKDFQTASECSRLKETLEDSMGRRRDKNLVRTLGDYSKPSHGGYQNTIEPPKGNNVVPLRSDTIQLDARFSKFEANFKQQQGEMTNKIDTVLKAIIDRITGALPRDTVKNPKLNVNITFLVLSICSYPMEYLNAQPLSMVRSNPSQYVIRNQTNPVMTSQKKNGEKKRATPKTSTPP</sequence>
<accession>A0A6L2LBX1</accession>
<evidence type="ECO:0000256" key="1">
    <source>
        <dbReference type="SAM" id="MobiDB-lite"/>
    </source>
</evidence>
<dbReference type="EMBL" id="BKCJ010004140">
    <property type="protein sequence ID" value="GEU59251.1"/>
    <property type="molecule type" value="Genomic_DNA"/>
</dbReference>
<proteinExistence type="predicted"/>
<feature type="region of interest" description="Disordered" evidence="1">
    <location>
        <begin position="620"/>
        <end position="646"/>
    </location>
</feature>
<feature type="region of interest" description="Disordered" evidence="1">
    <location>
        <begin position="502"/>
        <end position="523"/>
    </location>
</feature>
<feature type="region of interest" description="Disordered" evidence="1">
    <location>
        <begin position="60"/>
        <end position="157"/>
    </location>
</feature>
<feature type="compositionally biased region" description="Polar residues" evidence="1">
    <location>
        <begin position="620"/>
        <end position="630"/>
    </location>
</feature>
<protein>
    <submittedName>
        <fullName evidence="2">Uncharacterized protein</fullName>
    </submittedName>
</protein>
<gene>
    <name evidence="2" type="ORF">Tci_031229</name>
</gene>